<gene>
    <name evidence="1" type="ORF">NDU88_004677</name>
</gene>
<sequence length="71" mass="7589">MIAYSRSSERAPVFSVGRGGSCPPLTTRQTFFASTVRNAKNVAGYARSGRDTGYKYSQALPCHVDSKGAAE</sequence>
<reference evidence="1" key="1">
    <citation type="journal article" date="2022" name="bioRxiv">
        <title>Sequencing and chromosome-scale assembly of the giantPleurodeles waltlgenome.</title>
        <authorList>
            <person name="Brown T."/>
            <person name="Elewa A."/>
            <person name="Iarovenko S."/>
            <person name="Subramanian E."/>
            <person name="Araus A.J."/>
            <person name="Petzold A."/>
            <person name="Susuki M."/>
            <person name="Suzuki K.-i.T."/>
            <person name="Hayashi T."/>
            <person name="Toyoda A."/>
            <person name="Oliveira C."/>
            <person name="Osipova E."/>
            <person name="Leigh N.D."/>
            <person name="Simon A."/>
            <person name="Yun M.H."/>
        </authorList>
    </citation>
    <scope>NUCLEOTIDE SEQUENCE</scope>
    <source>
        <strain evidence="1">20211129_DDA</strain>
        <tissue evidence="1">Liver</tissue>
    </source>
</reference>
<protein>
    <submittedName>
        <fullName evidence="1">Uncharacterized protein</fullName>
    </submittedName>
</protein>
<dbReference type="Proteomes" id="UP001066276">
    <property type="component" value="Chromosome 1_2"/>
</dbReference>
<evidence type="ECO:0000313" key="2">
    <source>
        <dbReference type="Proteomes" id="UP001066276"/>
    </source>
</evidence>
<accession>A0AAV7W5N0</accession>
<dbReference type="EMBL" id="JANPWB010000002">
    <property type="protein sequence ID" value="KAJ1209299.1"/>
    <property type="molecule type" value="Genomic_DNA"/>
</dbReference>
<proteinExistence type="predicted"/>
<comment type="caution">
    <text evidence="1">The sequence shown here is derived from an EMBL/GenBank/DDBJ whole genome shotgun (WGS) entry which is preliminary data.</text>
</comment>
<name>A0AAV7W5N0_PLEWA</name>
<organism evidence="1 2">
    <name type="scientific">Pleurodeles waltl</name>
    <name type="common">Iberian ribbed newt</name>
    <dbReference type="NCBI Taxonomy" id="8319"/>
    <lineage>
        <taxon>Eukaryota</taxon>
        <taxon>Metazoa</taxon>
        <taxon>Chordata</taxon>
        <taxon>Craniata</taxon>
        <taxon>Vertebrata</taxon>
        <taxon>Euteleostomi</taxon>
        <taxon>Amphibia</taxon>
        <taxon>Batrachia</taxon>
        <taxon>Caudata</taxon>
        <taxon>Salamandroidea</taxon>
        <taxon>Salamandridae</taxon>
        <taxon>Pleurodelinae</taxon>
        <taxon>Pleurodeles</taxon>
    </lineage>
</organism>
<keyword evidence="2" id="KW-1185">Reference proteome</keyword>
<evidence type="ECO:0000313" key="1">
    <source>
        <dbReference type="EMBL" id="KAJ1209299.1"/>
    </source>
</evidence>
<dbReference type="AlphaFoldDB" id="A0AAV7W5N0"/>